<keyword evidence="7 9" id="KW-0805">Transcription regulation</keyword>
<dbReference type="SUPFAM" id="SSF52540">
    <property type="entry name" value="P-loop containing nucleoside triphosphate hydrolases"/>
    <property type="match status" value="1"/>
</dbReference>
<reference evidence="14 15" key="1">
    <citation type="submission" date="2023-04" db="EMBL/GenBank/DDBJ databases">
        <title>Fusibacter bizertensis strain WBS, isolated from littoral bottom sediments of the Arctic seas - biochemical and genomic analysis.</title>
        <authorList>
            <person name="Brioukhanov A.L."/>
        </authorList>
    </citation>
    <scope>NUCLEOTIDE SEQUENCE [LARGE SCALE GENOMIC DNA]</scope>
    <source>
        <strain evidence="14 15">WBS</strain>
    </source>
</reference>
<dbReference type="InterPro" id="IPR011113">
    <property type="entry name" value="Rho_RNA-bd"/>
</dbReference>
<evidence type="ECO:0000256" key="4">
    <source>
        <dbReference type="ARBA" id="ARBA00022806"/>
    </source>
</evidence>
<keyword evidence="3 9" id="KW-0378">Hydrolase</keyword>
<feature type="region of interest" description="Disordered" evidence="12">
    <location>
        <begin position="42"/>
        <end position="134"/>
    </location>
</feature>
<organism evidence="14 15">
    <name type="scientific">Fusibacter bizertensis</name>
    <dbReference type="NCBI Taxonomy" id="1488331"/>
    <lineage>
        <taxon>Bacteria</taxon>
        <taxon>Bacillati</taxon>
        <taxon>Bacillota</taxon>
        <taxon>Clostridia</taxon>
        <taxon>Eubacteriales</taxon>
        <taxon>Eubacteriales Family XII. Incertae Sedis</taxon>
        <taxon>Fusibacter</taxon>
    </lineage>
</organism>
<keyword evidence="8 9" id="KW-0804">Transcription</keyword>
<dbReference type="HAMAP" id="MF_01884">
    <property type="entry name" value="Rho"/>
    <property type="match status" value="1"/>
</dbReference>
<comment type="subunit">
    <text evidence="9">Homohexamer. The homohexamer assembles into an open ring structure.</text>
</comment>
<feature type="compositionally biased region" description="Polar residues" evidence="12">
    <location>
        <begin position="105"/>
        <end position="116"/>
    </location>
</feature>
<dbReference type="PANTHER" id="PTHR46425">
    <property type="entry name" value="TRANSCRIPTION TERMINATION FACTOR RHO"/>
    <property type="match status" value="1"/>
</dbReference>
<dbReference type="PROSITE" id="PS51856">
    <property type="entry name" value="RHO_RNA_BD"/>
    <property type="match status" value="1"/>
</dbReference>
<evidence type="ECO:0000256" key="12">
    <source>
        <dbReference type="SAM" id="MobiDB-lite"/>
    </source>
</evidence>
<evidence type="ECO:0000256" key="3">
    <source>
        <dbReference type="ARBA" id="ARBA00022801"/>
    </source>
</evidence>
<evidence type="ECO:0000256" key="7">
    <source>
        <dbReference type="ARBA" id="ARBA00023015"/>
    </source>
</evidence>
<dbReference type="EMBL" id="JARYZI010000006">
    <property type="protein sequence ID" value="MDH8678538.1"/>
    <property type="molecule type" value="Genomic_DNA"/>
</dbReference>
<feature type="binding site" evidence="9">
    <location>
        <begin position="264"/>
        <end position="269"/>
    </location>
    <ligand>
        <name>ATP</name>
        <dbReference type="ChEBI" id="CHEBI:30616"/>
    </ligand>
</feature>
<evidence type="ECO:0000256" key="2">
    <source>
        <dbReference type="ARBA" id="ARBA00022741"/>
    </source>
</evidence>
<dbReference type="CDD" id="cd04459">
    <property type="entry name" value="Rho_CSD"/>
    <property type="match status" value="1"/>
</dbReference>
<dbReference type="Gene3D" id="2.40.50.140">
    <property type="entry name" value="Nucleic acid-binding proteins"/>
    <property type="match status" value="1"/>
</dbReference>
<protein>
    <recommendedName>
        <fullName evidence="9 10">Transcription termination factor Rho</fullName>
        <ecNumber evidence="9 10">3.6.4.-</ecNumber>
    </recommendedName>
    <alternativeName>
        <fullName evidence="9">ATP-dependent helicase Rho</fullName>
    </alternativeName>
</protein>
<dbReference type="SMART" id="SM00382">
    <property type="entry name" value="AAA"/>
    <property type="match status" value="1"/>
</dbReference>
<feature type="compositionally biased region" description="Acidic residues" evidence="12">
    <location>
        <begin position="59"/>
        <end position="88"/>
    </location>
</feature>
<evidence type="ECO:0000259" key="13">
    <source>
        <dbReference type="PROSITE" id="PS51856"/>
    </source>
</evidence>
<keyword evidence="15" id="KW-1185">Reference proteome</keyword>
<comment type="caution">
    <text evidence="14">The sequence shown here is derived from an EMBL/GenBank/DDBJ whole genome shotgun (WGS) entry which is preliminary data.</text>
</comment>
<feature type="binding site" evidence="9">
    <location>
        <begin position="252"/>
        <end position="257"/>
    </location>
    <ligand>
        <name>ATP</name>
        <dbReference type="ChEBI" id="CHEBI:30616"/>
    </ligand>
</feature>
<feature type="compositionally biased region" description="Basic and acidic residues" evidence="12">
    <location>
        <begin position="117"/>
        <end position="133"/>
    </location>
</feature>
<dbReference type="Pfam" id="PF07497">
    <property type="entry name" value="Rho_RNA_bind"/>
    <property type="match status" value="1"/>
</dbReference>
<accession>A0ABT6NDP6</accession>
<comment type="caution">
    <text evidence="9">Lacks conserved residue(s) required for the propagation of feature annotation.</text>
</comment>
<dbReference type="InterPro" id="IPR003593">
    <property type="entry name" value="AAA+_ATPase"/>
</dbReference>
<dbReference type="Pfam" id="PF07498">
    <property type="entry name" value="Rho_N"/>
    <property type="match status" value="1"/>
</dbReference>
<comment type="function">
    <text evidence="9">Facilitates transcription termination by a mechanism that involves Rho binding to the nascent RNA, activation of Rho's RNA-dependent ATPase activity, and release of the mRNA from the DNA template.</text>
</comment>
<proteinExistence type="inferred from homology"/>
<keyword evidence="5 9" id="KW-0067">ATP-binding</keyword>
<evidence type="ECO:0000313" key="15">
    <source>
        <dbReference type="Proteomes" id="UP001158045"/>
    </source>
</evidence>
<evidence type="ECO:0000256" key="1">
    <source>
        <dbReference type="ARBA" id="ARBA00022472"/>
    </source>
</evidence>
<feature type="domain" description="Rho RNA-BD" evidence="13">
    <location>
        <begin position="136"/>
        <end position="209"/>
    </location>
</feature>
<dbReference type="NCBIfam" id="NF006886">
    <property type="entry name" value="PRK09376.1"/>
    <property type="match status" value="1"/>
</dbReference>
<evidence type="ECO:0000313" key="14">
    <source>
        <dbReference type="EMBL" id="MDH8678538.1"/>
    </source>
</evidence>
<evidence type="ECO:0000256" key="11">
    <source>
        <dbReference type="PROSITE-ProRule" id="PRU01203"/>
    </source>
</evidence>
<dbReference type="InterPro" id="IPR036269">
    <property type="entry name" value="Rho_N_sf"/>
</dbReference>
<dbReference type="SUPFAM" id="SSF50249">
    <property type="entry name" value="Nucleic acid-binding proteins"/>
    <property type="match status" value="1"/>
</dbReference>
<dbReference type="Gene3D" id="1.10.720.10">
    <property type="match status" value="1"/>
</dbReference>
<keyword evidence="2 9" id="KW-0547">Nucleotide-binding</keyword>
<evidence type="ECO:0000256" key="8">
    <source>
        <dbReference type="ARBA" id="ARBA00023163"/>
    </source>
</evidence>
<dbReference type="EC" id="3.6.4.-" evidence="9 10"/>
<evidence type="ECO:0000256" key="5">
    <source>
        <dbReference type="ARBA" id="ARBA00022840"/>
    </source>
</evidence>
<dbReference type="SMART" id="SM00959">
    <property type="entry name" value="Rho_N"/>
    <property type="match status" value="1"/>
</dbReference>
<keyword evidence="1 9" id="KW-0806">Transcription termination</keyword>
<name>A0ABT6NDP6_9FIRM</name>
<dbReference type="InterPro" id="IPR041703">
    <property type="entry name" value="Rho_factor_ATP-bd"/>
</dbReference>
<evidence type="ECO:0000256" key="9">
    <source>
        <dbReference type="HAMAP-Rule" id="MF_01884"/>
    </source>
</evidence>
<dbReference type="Gene3D" id="3.40.50.300">
    <property type="entry name" value="P-loop containing nucleotide triphosphate hydrolases"/>
    <property type="match status" value="1"/>
</dbReference>
<dbReference type="SUPFAM" id="SSF68912">
    <property type="entry name" value="Rho N-terminal domain-like"/>
    <property type="match status" value="1"/>
</dbReference>
<gene>
    <name evidence="9 14" type="primary">rho</name>
    <name evidence="14" type="ORF">QE109_10295</name>
</gene>
<dbReference type="InterPro" id="IPR012340">
    <property type="entry name" value="NA-bd_OB-fold"/>
</dbReference>
<evidence type="ECO:0000256" key="6">
    <source>
        <dbReference type="ARBA" id="ARBA00022884"/>
    </source>
</evidence>
<dbReference type="SMART" id="SM00357">
    <property type="entry name" value="CSP"/>
    <property type="match status" value="1"/>
</dbReference>
<sequence>MEIRTLQQKKVADLREIAKVMGFEGISKLKKDELIDLIINGNSSISNESDPAQEIPFVYDDDDFDDEEESQDDEEDENDDESDDIESDAIDKGTSGGGVDGGSENPETVNTVLNDNISEKTGSERENTRRKNEQAVQEVEGVLEIMEQGYGFLRFENFLSSEQDVYVSNSQIRKFSMRTGDKILGSTRAPNAGERFKALLFVKSINGMRPQSGVRRPRFDDLTPLYPNERFRLTGDHKDHAMRIIDIVSPIGKGQRGLIVAPPKSGKTILLQKIAKSISKNYPDVELIVLLIDERPEEVTDMKRSIDADVIYSTFDELPSHHVKVAEMVLHRAKALVEQRKDVVILLDSITRLARAYNLVMPSSGKTLSGGLDPSALHRPKRFFGAARNVQEGGSLTILATALVETGSRMDDVIFEEFKGTGNMELLLDRKLSEKRIFPSIDIRKSGTRREELILNSEELEAIWKIRRNLDRYNNSEIIEKFIDTLLSTKDNETFFKIINKD</sequence>
<keyword evidence="4 9" id="KW-0347">Helicase</keyword>
<dbReference type="Pfam" id="PF00006">
    <property type="entry name" value="ATP-synt_ab"/>
    <property type="match status" value="1"/>
</dbReference>
<feature type="binding site" evidence="9">
    <location>
        <position position="295"/>
    </location>
    <ligand>
        <name>ATP</name>
        <dbReference type="ChEBI" id="CHEBI:30616"/>
    </ligand>
</feature>
<dbReference type="RefSeq" id="WP_281094389.1">
    <property type="nucleotide sequence ID" value="NZ_JARYZI010000006.1"/>
</dbReference>
<dbReference type="InterPro" id="IPR000194">
    <property type="entry name" value="ATPase_F1/V1/A1_a/bsu_nucl-bd"/>
</dbReference>
<dbReference type="InterPro" id="IPR004665">
    <property type="entry name" value="Term_rho"/>
</dbReference>
<keyword evidence="6 9" id="KW-0694">RNA-binding</keyword>
<dbReference type="InterPro" id="IPR011129">
    <property type="entry name" value="CSD"/>
</dbReference>
<dbReference type="GO" id="GO:0016787">
    <property type="term" value="F:hydrolase activity"/>
    <property type="evidence" value="ECO:0007669"/>
    <property type="project" value="UniProtKB-KW"/>
</dbReference>
<dbReference type="Proteomes" id="UP001158045">
    <property type="component" value="Unassembled WGS sequence"/>
</dbReference>
<comment type="similarity">
    <text evidence="9 11">Belongs to the Rho family.</text>
</comment>
<evidence type="ECO:0000256" key="10">
    <source>
        <dbReference type="NCBIfam" id="TIGR00767"/>
    </source>
</evidence>
<dbReference type="PANTHER" id="PTHR46425:SF1">
    <property type="entry name" value="TRANSCRIPTION TERMINATION FACTOR RHO"/>
    <property type="match status" value="1"/>
</dbReference>
<dbReference type="NCBIfam" id="TIGR00767">
    <property type="entry name" value="rho"/>
    <property type="match status" value="1"/>
</dbReference>
<dbReference type="InterPro" id="IPR027417">
    <property type="entry name" value="P-loop_NTPase"/>
</dbReference>
<dbReference type="CDD" id="cd01128">
    <property type="entry name" value="rho_factor_C"/>
    <property type="match status" value="1"/>
</dbReference>
<dbReference type="InterPro" id="IPR011112">
    <property type="entry name" value="Rho-like_N"/>
</dbReference>